<sequence length="165" mass="18442">MVHLREMFVLDFDIDNKTVFKSTIRSAHHQSLYDPSDNKDNPTKEKHKGRRYCFVVAVLDSPTMESKVMALDIFTGGTKAPAGGPKTPKARKEPKDYHGMFDHAYYVKWFGLLLDELDSEGIPNALIVLATPLLHDHLVQVDALESDEDSSTESGNSSDEDSDSD</sequence>
<dbReference type="AlphaFoldDB" id="A0A418FR93"/>
<evidence type="ECO:0000256" key="1">
    <source>
        <dbReference type="SAM" id="MobiDB-lite"/>
    </source>
</evidence>
<reference evidence="2 3" key="1">
    <citation type="submission" date="2018-08" db="EMBL/GenBank/DDBJ databases">
        <title>Aphanomyces genome sequencing and annotation.</title>
        <authorList>
            <person name="Minardi D."/>
            <person name="Oidtmann B."/>
            <person name="Van Der Giezen M."/>
            <person name="Studholme D.J."/>
        </authorList>
    </citation>
    <scope>NUCLEOTIDE SEQUENCE [LARGE SCALE GENOMIC DNA]</scope>
    <source>
        <strain evidence="2 3">Da</strain>
    </source>
</reference>
<feature type="region of interest" description="Disordered" evidence="1">
    <location>
        <begin position="144"/>
        <end position="165"/>
    </location>
</feature>
<accession>A0A418FR93</accession>
<proteinExistence type="predicted"/>
<name>A0A418FR93_APHAT</name>
<evidence type="ECO:0000313" key="3">
    <source>
        <dbReference type="Proteomes" id="UP000285430"/>
    </source>
</evidence>
<organism evidence="2 3">
    <name type="scientific">Aphanomyces astaci</name>
    <name type="common">Crayfish plague agent</name>
    <dbReference type="NCBI Taxonomy" id="112090"/>
    <lineage>
        <taxon>Eukaryota</taxon>
        <taxon>Sar</taxon>
        <taxon>Stramenopiles</taxon>
        <taxon>Oomycota</taxon>
        <taxon>Saprolegniomycetes</taxon>
        <taxon>Saprolegniales</taxon>
        <taxon>Verrucalvaceae</taxon>
        <taxon>Aphanomyces</taxon>
    </lineage>
</organism>
<dbReference type="VEuPathDB" id="FungiDB:H257_14789"/>
<dbReference type="Proteomes" id="UP000285430">
    <property type="component" value="Unassembled WGS sequence"/>
</dbReference>
<protein>
    <submittedName>
        <fullName evidence="2">Uncharacterized protein</fullName>
    </submittedName>
</protein>
<dbReference type="EMBL" id="QUTH01000440">
    <property type="protein sequence ID" value="RHZ33933.1"/>
    <property type="molecule type" value="Genomic_DNA"/>
</dbReference>
<evidence type="ECO:0000313" key="2">
    <source>
        <dbReference type="EMBL" id="RHZ33933.1"/>
    </source>
</evidence>
<comment type="caution">
    <text evidence="2">The sequence shown here is derived from an EMBL/GenBank/DDBJ whole genome shotgun (WGS) entry which is preliminary data.</text>
</comment>
<gene>
    <name evidence="2" type="ORF">DYB37_009922</name>
</gene>